<name>A0A316ELG8_9ACTN</name>
<keyword evidence="2" id="KW-1185">Reference proteome</keyword>
<dbReference type="RefSeq" id="WP_146246705.1">
    <property type="nucleotide sequence ID" value="NZ_BONA01000089.1"/>
</dbReference>
<reference evidence="1 2" key="1">
    <citation type="submission" date="2018-05" db="EMBL/GenBank/DDBJ databases">
        <title>Genomic Encyclopedia of Archaeal and Bacterial Type Strains, Phase II (KMG-II): from individual species to whole genera.</title>
        <authorList>
            <person name="Goeker M."/>
        </authorList>
    </citation>
    <scope>NUCLEOTIDE SEQUENCE [LARGE SCALE GENOMIC DNA]</scope>
    <source>
        <strain evidence="1 2">DSM 45184</strain>
    </source>
</reference>
<dbReference type="OrthoDB" id="4308386at2"/>
<proteinExistence type="predicted"/>
<comment type="caution">
    <text evidence="1">The sequence shown here is derived from an EMBL/GenBank/DDBJ whole genome shotgun (WGS) entry which is preliminary data.</text>
</comment>
<sequence>MWWRRKKRTLPDFCGDLAQGVIGLDEDASSAAMRGIIGSLDSAGPDELTEGVRRLLPAVRQVSIGNGGQLAQVAAGLVEAGADPFVLLDVLVERVTDGLEQAVRFPVLAEKDGGAFEAPGSQEEADALIDRAARVAAQTGIGREEGIRLTESFFTVDEWIPSLLLPLQQKRVRQAFPGRERLAAAADAMTDYADAAPWLFGLLQVLDDEPFLVVHRPSGRAFRLTVSGVGDNFQLHTLLAATLIGDPAQGLIEGTRPAAAWIAAATDGPDLQPAGGVRGQFELFGADGERIWGEGRPTDIPVVEGHRVVVLDRPSYARSWNTGRVYPLMHPEITLDRILPPAEATTWLSKITDPEAGTAR</sequence>
<accession>A0A316ELG8</accession>
<evidence type="ECO:0000313" key="1">
    <source>
        <dbReference type="EMBL" id="PWK31472.1"/>
    </source>
</evidence>
<protein>
    <submittedName>
        <fullName evidence="1">Uncharacterized protein</fullName>
    </submittedName>
</protein>
<gene>
    <name evidence="1" type="ORF">BC793_13311</name>
</gene>
<organism evidence="1 2">
    <name type="scientific">Actinoplanes xinjiangensis</name>
    <dbReference type="NCBI Taxonomy" id="512350"/>
    <lineage>
        <taxon>Bacteria</taxon>
        <taxon>Bacillati</taxon>
        <taxon>Actinomycetota</taxon>
        <taxon>Actinomycetes</taxon>
        <taxon>Micromonosporales</taxon>
        <taxon>Micromonosporaceae</taxon>
        <taxon>Actinoplanes</taxon>
    </lineage>
</organism>
<dbReference type="EMBL" id="QGGR01000033">
    <property type="protein sequence ID" value="PWK31472.1"/>
    <property type="molecule type" value="Genomic_DNA"/>
</dbReference>
<dbReference type="AlphaFoldDB" id="A0A316ELG8"/>
<evidence type="ECO:0000313" key="2">
    <source>
        <dbReference type="Proteomes" id="UP000245697"/>
    </source>
</evidence>
<dbReference type="Proteomes" id="UP000245697">
    <property type="component" value="Unassembled WGS sequence"/>
</dbReference>